<dbReference type="KEGG" id="taw:EI545_10370"/>
<feature type="region of interest" description="Disordered" evidence="1">
    <location>
        <begin position="331"/>
        <end position="376"/>
    </location>
</feature>
<dbReference type="Proteomes" id="UP000282002">
    <property type="component" value="Chromosome"/>
</dbReference>
<feature type="compositionally biased region" description="Low complexity" evidence="1">
    <location>
        <begin position="492"/>
        <end position="503"/>
    </location>
</feature>
<sequence>MADETGEMTVAQRLGHLLDRGLLPAGGPAEAAERLIERLERPARIALLGLPGSGKSAILNLLAGTMVVPEMLRLPTVIVQHGADARMLCTLADGRTETVPGSDLSKVMALNPALVTLEMDLAALKVISLLEVSAGPMEAEQRRAAIWASKRADIVIWCTTSYLPKEQMVWEGMPDSVKDNGFLFLTKVDLLGSREAAAGMLERVELRAGEEFRQVLSISAKQARSALQAAGGLDRDMFRDSGAAAVISTIKTRVQMARRADTDMAELLLARHVEASSIVAKRFADPEPDETNAPTWTPPPEEAPAPRVADLPEPEPELPDMVAEMMVQDAAASEAELEPEPVPAAEPEPEPEPELEPQLETAPEPVAKIDRRVKPEVVDESVKAAEPVVSLGGKRFSDRIKQLPLPEDAPANEKVPLRTTWKSRNDPASAKPKSAAESAPPTPPVSVAKPAVETENAGTGPDDAVIAAMLAAAAAPSQTRVARERPARDSVAAKAPVAAPAPAERSAGPQLFGARKPAAEAPVDLSALRERGDGAPVAETDAPPSETPARQPRVAEPVVRIRATPGVRSPAVQPAEPAEPMPAPRVAVLRDRRPDPSPERTERRERPRIAARVASAPVAPLAAAAVAGPIPASEQSLLDQAIDLIISRSAALTEMLDPDEKRPIDMILEHGRETTEQVIDLLSRGGSAALRRINGDLGEVLDLIMLMQLEKGHAPADDTVTLLLQIRRDLETLRAA</sequence>
<dbReference type="AlphaFoldDB" id="A0A3S8U6Q5"/>
<protein>
    <submittedName>
        <fullName evidence="2">Uncharacterized protein</fullName>
    </submittedName>
</protein>
<evidence type="ECO:0000256" key="1">
    <source>
        <dbReference type="SAM" id="MobiDB-lite"/>
    </source>
</evidence>
<dbReference type="SUPFAM" id="SSF52540">
    <property type="entry name" value="P-loop containing nucleoside triphosphate hydrolases"/>
    <property type="match status" value="1"/>
</dbReference>
<dbReference type="EMBL" id="CP034328">
    <property type="protein sequence ID" value="AZL59209.1"/>
    <property type="molecule type" value="Genomic_DNA"/>
</dbReference>
<name>A0A3S8U6Q5_9RHOB</name>
<keyword evidence="3" id="KW-1185">Reference proteome</keyword>
<organism evidence="2 3">
    <name type="scientific">Tabrizicola piscis</name>
    <dbReference type="NCBI Taxonomy" id="2494374"/>
    <lineage>
        <taxon>Bacteria</taxon>
        <taxon>Pseudomonadati</taxon>
        <taxon>Pseudomonadota</taxon>
        <taxon>Alphaproteobacteria</taxon>
        <taxon>Rhodobacterales</taxon>
        <taxon>Paracoccaceae</taxon>
        <taxon>Tabrizicola</taxon>
    </lineage>
</organism>
<feature type="compositionally biased region" description="Acidic residues" evidence="1">
    <location>
        <begin position="347"/>
        <end position="357"/>
    </location>
</feature>
<feature type="region of interest" description="Disordered" evidence="1">
    <location>
        <begin position="393"/>
        <end position="460"/>
    </location>
</feature>
<feature type="compositionally biased region" description="Basic and acidic residues" evidence="1">
    <location>
        <begin position="588"/>
        <end position="607"/>
    </location>
</feature>
<dbReference type="Gene3D" id="3.40.50.300">
    <property type="entry name" value="P-loop containing nucleotide triphosphate hydrolases"/>
    <property type="match status" value="1"/>
</dbReference>
<dbReference type="OrthoDB" id="7647819at2"/>
<feature type="region of interest" description="Disordered" evidence="1">
    <location>
        <begin position="473"/>
        <end position="607"/>
    </location>
</feature>
<accession>A0A3S8U6Q5</accession>
<reference evidence="2 3" key="1">
    <citation type="submission" date="2018-12" db="EMBL/GenBank/DDBJ databases">
        <title>Complete genome sequencing of Tabrizicola sp. K13M18.</title>
        <authorList>
            <person name="Bae J.-W."/>
        </authorList>
    </citation>
    <scope>NUCLEOTIDE SEQUENCE [LARGE SCALE GENOMIC DNA]</scope>
    <source>
        <strain evidence="2 3">K13M18</strain>
    </source>
</reference>
<feature type="compositionally biased region" description="Basic and acidic residues" evidence="1">
    <location>
        <begin position="367"/>
        <end position="376"/>
    </location>
</feature>
<evidence type="ECO:0000313" key="3">
    <source>
        <dbReference type="Proteomes" id="UP000282002"/>
    </source>
</evidence>
<feature type="compositionally biased region" description="Low complexity" evidence="1">
    <location>
        <begin position="427"/>
        <end position="451"/>
    </location>
</feature>
<feature type="region of interest" description="Disordered" evidence="1">
    <location>
        <begin position="280"/>
        <end position="316"/>
    </location>
</feature>
<dbReference type="CDD" id="cd02019">
    <property type="entry name" value="NK"/>
    <property type="match status" value="1"/>
</dbReference>
<gene>
    <name evidence="2" type="ORF">EI545_10370</name>
</gene>
<dbReference type="RefSeq" id="WP_125325404.1">
    <property type="nucleotide sequence ID" value="NZ_CP034328.1"/>
</dbReference>
<dbReference type="InterPro" id="IPR027417">
    <property type="entry name" value="P-loop_NTPase"/>
</dbReference>
<proteinExistence type="predicted"/>
<evidence type="ECO:0000313" key="2">
    <source>
        <dbReference type="EMBL" id="AZL59209.1"/>
    </source>
</evidence>